<keyword evidence="2 6" id="KW-0489">Methyltransferase</keyword>
<dbReference type="GO" id="GO:0002128">
    <property type="term" value="P:tRNA nucleoside ribose methylation"/>
    <property type="evidence" value="ECO:0007669"/>
    <property type="project" value="TreeGrafter"/>
</dbReference>
<dbReference type="InterPro" id="IPR001537">
    <property type="entry name" value="SpoU_MeTrfase"/>
</dbReference>
<keyword evidence="4" id="KW-0949">S-adenosyl-L-methionine</keyword>
<evidence type="ECO:0000313" key="7">
    <source>
        <dbReference type="Proteomes" id="UP000277633"/>
    </source>
</evidence>
<evidence type="ECO:0000256" key="4">
    <source>
        <dbReference type="ARBA" id="ARBA00022691"/>
    </source>
</evidence>
<gene>
    <name evidence="6" type="ORF">DRO07_02510</name>
</gene>
<dbReference type="CDD" id="cd18093">
    <property type="entry name" value="SpoU-like_TrmJ"/>
    <property type="match status" value="1"/>
</dbReference>
<dbReference type="InterPro" id="IPR029026">
    <property type="entry name" value="tRNA_m1G_MTases_N"/>
</dbReference>
<protein>
    <submittedName>
        <fullName evidence="6">RNA methyltransferase</fullName>
    </submittedName>
</protein>
<evidence type="ECO:0000256" key="2">
    <source>
        <dbReference type="ARBA" id="ARBA00022603"/>
    </source>
</evidence>
<evidence type="ECO:0000256" key="1">
    <source>
        <dbReference type="ARBA" id="ARBA00007228"/>
    </source>
</evidence>
<comment type="caution">
    <text evidence="6">The sequence shown here is derived from an EMBL/GenBank/DDBJ whole genome shotgun (WGS) entry which is preliminary data.</text>
</comment>
<dbReference type="GO" id="GO:0003723">
    <property type="term" value="F:RNA binding"/>
    <property type="evidence" value="ECO:0007669"/>
    <property type="project" value="InterPro"/>
</dbReference>
<evidence type="ECO:0000256" key="3">
    <source>
        <dbReference type="ARBA" id="ARBA00022679"/>
    </source>
</evidence>
<sequence>METERDINIQQPYSLLMRAIVVLVEPEYEENIGLIARVIKNFGFSDLWLVKPKADFRSERAISRAMHARDLLESAKLFSSLENALANVDFSAATTAIASKDKKIIRNAITPKQLAENFKGTKAKLGIVFGRESSGLTNKEAELCDFIVNIPSSRNYRTLNVSHAVAIILYELFVCTQRSRLIVADSNTKHIMIKLFAELANKLTVIRNKRATIASFRHLVSRAPVTKREANAIIAVLSELSKRLK</sequence>
<proteinExistence type="inferred from homology"/>
<dbReference type="InterPro" id="IPR029028">
    <property type="entry name" value="Alpha/beta_knot_MTases"/>
</dbReference>
<evidence type="ECO:0000259" key="5">
    <source>
        <dbReference type="Pfam" id="PF00588"/>
    </source>
</evidence>
<dbReference type="PANTHER" id="PTHR42786">
    <property type="entry name" value="TRNA/RRNA METHYLTRANSFERASE"/>
    <property type="match status" value="1"/>
</dbReference>
<feature type="domain" description="tRNA/rRNA methyltransferase SpoU type" evidence="5">
    <location>
        <begin position="20"/>
        <end position="170"/>
    </location>
</feature>
<dbReference type="NCBIfam" id="TIGR00050">
    <property type="entry name" value="rRNA_methyl_1"/>
    <property type="match status" value="1"/>
</dbReference>
<dbReference type="SUPFAM" id="SSF75217">
    <property type="entry name" value="alpha/beta knot"/>
    <property type="match status" value="1"/>
</dbReference>
<dbReference type="Gene3D" id="3.40.1280.10">
    <property type="match status" value="1"/>
</dbReference>
<dbReference type="PIRSF" id="PIRSF004808">
    <property type="entry name" value="LasT"/>
    <property type="match status" value="1"/>
</dbReference>
<dbReference type="PANTHER" id="PTHR42786:SF2">
    <property type="entry name" value="TRNA (CYTIDINE_URIDINE-2'-O-)-METHYLTRANSFERASE TRMJ"/>
    <property type="match status" value="1"/>
</dbReference>
<dbReference type="Pfam" id="PF00588">
    <property type="entry name" value="SpoU_methylase"/>
    <property type="match status" value="1"/>
</dbReference>
<organism evidence="6 7">
    <name type="scientific">Candidatus Iainarchaeum sp</name>
    <dbReference type="NCBI Taxonomy" id="3101447"/>
    <lineage>
        <taxon>Archaea</taxon>
        <taxon>Candidatus Iainarchaeota</taxon>
        <taxon>Candidatus Iainarchaeia</taxon>
        <taxon>Candidatus Iainarchaeales</taxon>
        <taxon>Candidatus Iainarchaeaceae</taxon>
        <taxon>Candidatus Iainarchaeum</taxon>
    </lineage>
</organism>
<keyword evidence="3 6" id="KW-0808">Transferase</keyword>
<name>A0A497JGP5_9ARCH</name>
<dbReference type="AlphaFoldDB" id="A0A497JGP5"/>
<dbReference type="EMBL" id="QMWO01000086">
    <property type="protein sequence ID" value="RLG69313.1"/>
    <property type="molecule type" value="Genomic_DNA"/>
</dbReference>
<dbReference type="InterPro" id="IPR004384">
    <property type="entry name" value="RNA_MeTrfase_TrmJ/LasT"/>
</dbReference>
<evidence type="ECO:0000313" key="6">
    <source>
        <dbReference type="EMBL" id="RLG69313.1"/>
    </source>
</evidence>
<dbReference type="GO" id="GO:0005829">
    <property type="term" value="C:cytosol"/>
    <property type="evidence" value="ECO:0007669"/>
    <property type="project" value="TreeGrafter"/>
</dbReference>
<reference evidence="6 7" key="1">
    <citation type="submission" date="2018-06" db="EMBL/GenBank/DDBJ databases">
        <title>Extensive metabolic versatility and redundancy in microbially diverse, dynamic hydrothermal sediments.</title>
        <authorList>
            <person name="Dombrowski N."/>
            <person name="Teske A."/>
            <person name="Baker B.J."/>
        </authorList>
    </citation>
    <scope>NUCLEOTIDE SEQUENCE [LARGE SCALE GENOMIC DNA]</scope>
    <source>
        <strain evidence="6">B9_G13</strain>
    </source>
</reference>
<dbReference type="GO" id="GO:0008173">
    <property type="term" value="F:RNA methyltransferase activity"/>
    <property type="evidence" value="ECO:0007669"/>
    <property type="project" value="InterPro"/>
</dbReference>
<accession>A0A497JGP5</accession>
<dbReference type="Proteomes" id="UP000277633">
    <property type="component" value="Unassembled WGS sequence"/>
</dbReference>
<comment type="similarity">
    <text evidence="1">Belongs to the class IV-like SAM-binding methyltransferase superfamily. RNA methyltransferase TrmH family.</text>
</comment>